<evidence type="ECO:0000313" key="5">
    <source>
        <dbReference type="EMBL" id="RNL57265.1"/>
    </source>
</evidence>
<accession>A0A3N0C4C9</accession>
<feature type="compositionally biased region" description="Low complexity" evidence="1">
    <location>
        <begin position="543"/>
        <end position="552"/>
    </location>
</feature>
<sequence>MRIFSWLSLWLLLCCLAAGILGGATPPAPAPSAAPAAETPNPELAYAELDSYLQEQIETLGIPGAAVAVVRDGVRVHVAAFGRADDTGRPMTARTPVLLASTSKSLTAIAVMQQVEAGRLRLDEPVQTYLPWFTLDDSRSSAITVRHLLHQTSGMASKDTAFEASDAQGPEALEQGVRALAESPLAGEPGTAFRYASANFNILGLLVQTVSGQPFGDYLKQHVFGPLEMADSHPTRAQANAGNAAAGYSRWFGAWWQQTDVPAPTTGMPSSTMYASAEDLSHELMALLDGGRYGNARILQPASVETLFEPQVHVIGSTRYAMGWYVRPLAESADPAAPTVPQAALPVLLEHQGEWGNSHTYLAMVPSTGLGVALVINGNDTGAPSRLRAIDANVLRILHGQAPVPWVVHEDWLQRYSWAVALGLLLAELLSLWLALRFLFPRRPAPTWNRWAPLASAAAALALDGFALWLCLIYAPAQFDTHLFVIVRQFPDVGVWLVPVLALAILWPVPRTVWLLLRMRRHPAPPRAAPATGNEPARGGPGCHCPGPRTLH</sequence>
<feature type="transmembrane region" description="Helical" evidence="2">
    <location>
        <begin position="416"/>
        <end position="439"/>
    </location>
</feature>
<dbReference type="EMBL" id="RBED01000078">
    <property type="protein sequence ID" value="RNL57265.1"/>
    <property type="molecule type" value="Genomic_DNA"/>
</dbReference>
<dbReference type="PANTHER" id="PTHR43283:SF18">
    <property type="match status" value="1"/>
</dbReference>
<evidence type="ECO:0000259" key="4">
    <source>
        <dbReference type="Pfam" id="PF00144"/>
    </source>
</evidence>
<organism evidence="5 6">
    <name type="scientific">Arthrobacter oryzae</name>
    <dbReference type="NCBI Taxonomy" id="409290"/>
    <lineage>
        <taxon>Bacteria</taxon>
        <taxon>Bacillati</taxon>
        <taxon>Actinomycetota</taxon>
        <taxon>Actinomycetes</taxon>
        <taxon>Micrococcales</taxon>
        <taxon>Micrococcaceae</taxon>
        <taxon>Arthrobacter</taxon>
    </lineage>
</organism>
<dbReference type="InterPro" id="IPR050789">
    <property type="entry name" value="Diverse_Enzym_Activities"/>
</dbReference>
<feature type="domain" description="Beta-lactamase-related" evidence="4">
    <location>
        <begin position="49"/>
        <end position="387"/>
    </location>
</feature>
<dbReference type="RefSeq" id="WP_123254816.1">
    <property type="nucleotide sequence ID" value="NZ_RBED01000078.1"/>
</dbReference>
<keyword evidence="5" id="KW-0378">Hydrolase</keyword>
<evidence type="ECO:0000256" key="1">
    <source>
        <dbReference type="SAM" id="MobiDB-lite"/>
    </source>
</evidence>
<proteinExistence type="predicted"/>
<comment type="caution">
    <text evidence="5">The sequence shown here is derived from an EMBL/GenBank/DDBJ whole genome shotgun (WGS) entry which is preliminary data.</text>
</comment>
<feature type="transmembrane region" description="Helical" evidence="2">
    <location>
        <begin position="495"/>
        <end position="517"/>
    </location>
</feature>
<dbReference type="PANTHER" id="PTHR43283">
    <property type="entry name" value="BETA-LACTAMASE-RELATED"/>
    <property type="match status" value="1"/>
</dbReference>
<dbReference type="SUPFAM" id="SSF56601">
    <property type="entry name" value="beta-lactamase/transpeptidase-like"/>
    <property type="match status" value="1"/>
</dbReference>
<evidence type="ECO:0000256" key="2">
    <source>
        <dbReference type="SAM" id="Phobius"/>
    </source>
</evidence>
<evidence type="ECO:0000256" key="3">
    <source>
        <dbReference type="SAM" id="SignalP"/>
    </source>
</evidence>
<dbReference type="Proteomes" id="UP000273807">
    <property type="component" value="Unassembled WGS sequence"/>
</dbReference>
<keyword evidence="3" id="KW-0732">Signal</keyword>
<feature type="region of interest" description="Disordered" evidence="1">
    <location>
        <begin position="527"/>
        <end position="552"/>
    </location>
</feature>
<keyword evidence="2" id="KW-1133">Transmembrane helix</keyword>
<evidence type="ECO:0000313" key="6">
    <source>
        <dbReference type="Proteomes" id="UP000273807"/>
    </source>
</evidence>
<feature type="signal peptide" evidence="3">
    <location>
        <begin position="1"/>
        <end position="30"/>
    </location>
</feature>
<keyword evidence="6" id="KW-1185">Reference proteome</keyword>
<dbReference type="GO" id="GO:0016787">
    <property type="term" value="F:hydrolase activity"/>
    <property type="evidence" value="ECO:0007669"/>
    <property type="project" value="UniProtKB-KW"/>
</dbReference>
<dbReference type="InterPro" id="IPR012338">
    <property type="entry name" value="Beta-lactam/transpept-like"/>
</dbReference>
<dbReference type="Pfam" id="PF00144">
    <property type="entry name" value="Beta-lactamase"/>
    <property type="match status" value="1"/>
</dbReference>
<dbReference type="InterPro" id="IPR001466">
    <property type="entry name" value="Beta-lactam-related"/>
</dbReference>
<name>A0A3N0C4C9_9MICC</name>
<keyword evidence="2" id="KW-0812">Transmembrane</keyword>
<feature type="chain" id="PRO_5038469095" evidence="3">
    <location>
        <begin position="31"/>
        <end position="552"/>
    </location>
</feature>
<protein>
    <submittedName>
        <fullName evidence="5">Class A beta-lactamase-related serine hydrolase</fullName>
    </submittedName>
</protein>
<gene>
    <name evidence="5" type="ORF">D7003_07370</name>
</gene>
<feature type="transmembrane region" description="Helical" evidence="2">
    <location>
        <begin position="451"/>
        <end position="475"/>
    </location>
</feature>
<dbReference type="Gene3D" id="3.40.710.10">
    <property type="entry name" value="DD-peptidase/beta-lactamase superfamily"/>
    <property type="match status" value="1"/>
</dbReference>
<dbReference type="AlphaFoldDB" id="A0A3N0C4C9"/>
<dbReference type="OrthoDB" id="3174977at2"/>
<keyword evidence="2" id="KW-0472">Membrane</keyword>
<reference evidence="5 6" key="1">
    <citation type="submission" date="2018-10" db="EMBL/GenBank/DDBJ databases">
        <title>Genome sequencing of Arthrobacter oryzae TNB02.</title>
        <authorList>
            <person name="Cho Y.-J."/>
            <person name="Cho A."/>
            <person name="Kim O.-S."/>
        </authorList>
    </citation>
    <scope>NUCLEOTIDE SEQUENCE [LARGE SCALE GENOMIC DNA]</scope>
    <source>
        <strain evidence="5 6">TNB02</strain>
    </source>
</reference>